<feature type="non-terminal residue" evidence="1">
    <location>
        <position position="1"/>
    </location>
</feature>
<dbReference type="EMBL" id="QTSX02005685">
    <property type="protein sequence ID" value="KAJ9059417.1"/>
    <property type="molecule type" value="Genomic_DNA"/>
</dbReference>
<evidence type="ECO:0000313" key="2">
    <source>
        <dbReference type="Proteomes" id="UP001165960"/>
    </source>
</evidence>
<accession>A0ACC2SB61</accession>
<gene>
    <name evidence="1" type="ORF">DSO57_1002415</name>
</gene>
<dbReference type="Proteomes" id="UP001165960">
    <property type="component" value="Unassembled WGS sequence"/>
</dbReference>
<sequence length="167" mass="17983">FQACLDNLSESSAEDHPSEDLLRQEQEVKDVVHGSCIVAQSQAPQEFLPQSDTQVAVLTTQVALLIQETLELQAAITGHHPVGSSGSNGCCPGIPGQPFIHCAGELIALANEVDHSKKNYDILDKGFQEMTELIDSSNDCFSPCLFKSCGPDNLPLNQKLISPLVLI</sequence>
<organism evidence="1 2">
    <name type="scientific">Entomophthora muscae</name>
    <dbReference type="NCBI Taxonomy" id="34485"/>
    <lineage>
        <taxon>Eukaryota</taxon>
        <taxon>Fungi</taxon>
        <taxon>Fungi incertae sedis</taxon>
        <taxon>Zoopagomycota</taxon>
        <taxon>Entomophthoromycotina</taxon>
        <taxon>Entomophthoromycetes</taxon>
        <taxon>Entomophthorales</taxon>
        <taxon>Entomophthoraceae</taxon>
        <taxon>Entomophthora</taxon>
    </lineage>
</organism>
<comment type="caution">
    <text evidence="1">The sequence shown here is derived from an EMBL/GenBank/DDBJ whole genome shotgun (WGS) entry which is preliminary data.</text>
</comment>
<reference evidence="1" key="1">
    <citation type="submission" date="2022-04" db="EMBL/GenBank/DDBJ databases">
        <title>Genome of the entomopathogenic fungus Entomophthora muscae.</title>
        <authorList>
            <person name="Elya C."/>
            <person name="Lovett B.R."/>
            <person name="Lee E."/>
            <person name="Macias A.M."/>
            <person name="Hajek A.E."/>
            <person name="De Bivort B.L."/>
            <person name="Kasson M.T."/>
            <person name="De Fine Licht H.H."/>
            <person name="Stajich J.E."/>
        </authorList>
    </citation>
    <scope>NUCLEOTIDE SEQUENCE</scope>
    <source>
        <strain evidence="1">Berkeley</strain>
    </source>
</reference>
<keyword evidence="2" id="KW-1185">Reference proteome</keyword>
<name>A0ACC2SB61_9FUNG</name>
<proteinExistence type="predicted"/>
<protein>
    <submittedName>
        <fullName evidence="1">Uncharacterized protein</fullName>
    </submittedName>
</protein>
<evidence type="ECO:0000313" key="1">
    <source>
        <dbReference type="EMBL" id="KAJ9059417.1"/>
    </source>
</evidence>